<proteinExistence type="inferred from homology"/>
<gene>
    <name evidence="10" type="ORF">CKO43_17990</name>
</gene>
<evidence type="ECO:0000256" key="4">
    <source>
        <dbReference type="ARBA" id="ARBA00022989"/>
    </source>
</evidence>
<evidence type="ECO:0000256" key="2">
    <source>
        <dbReference type="ARBA" id="ARBA00022475"/>
    </source>
</evidence>
<dbReference type="InterPro" id="IPR050250">
    <property type="entry name" value="Macrolide_Exporter_MacB"/>
</dbReference>
<organism evidence="10 11">
    <name type="scientific">Rubrivivax gelatinosus</name>
    <name type="common">Rhodocyclus gelatinosus</name>
    <name type="synonym">Rhodopseudomonas gelatinosa</name>
    <dbReference type="NCBI Taxonomy" id="28068"/>
    <lineage>
        <taxon>Bacteria</taxon>
        <taxon>Pseudomonadati</taxon>
        <taxon>Pseudomonadota</taxon>
        <taxon>Betaproteobacteria</taxon>
        <taxon>Burkholderiales</taxon>
        <taxon>Sphaerotilaceae</taxon>
        <taxon>Rubrivivax</taxon>
    </lineage>
</organism>
<keyword evidence="4 7" id="KW-1133">Transmembrane helix</keyword>
<keyword evidence="11" id="KW-1185">Reference proteome</keyword>
<keyword evidence="5 7" id="KW-0472">Membrane</keyword>
<comment type="subcellular location">
    <subcellularLocation>
        <location evidence="1">Cell membrane</location>
        <topology evidence="1">Multi-pass membrane protein</topology>
    </subcellularLocation>
</comment>
<feature type="transmembrane region" description="Helical" evidence="7">
    <location>
        <begin position="364"/>
        <end position="386"/>
    </location>
</feature>
<dbReference type="InterPro" id="IPR025857">
    <property type="entry name" value="MacB_PCD"/>
</dbReference>
<dbReference type="RefSeq" id="WP_200379475.1">
    <property type="nucleotide sequence ID" value="NZ_NRRU01000076.1"/>
</dbReference>
<feature type="domain" description="MacB-like periplasmic core" evidence="9">
    <location>
        <begin position="20"/>
        <end position="242"/>
    </location>
</feature>
<evidence type="ECO:0000256" key="6">
    <source>
        <dbReference type="ARBA" id="ARBA00038076"/>
    </source>
</evidence>
<dbReference type="PANTHER" id="PTHR30572:SF4">
    <property type="entry name" value="ABC TRANSPORTER PERMEASE YTRF"/>
    <property type="match status" value="1"/>
</dbReference>
<evidence type="ECO:0000313" key="11">
    <source>
        <dbReference type="Proteomes" id="UP001041814"/>
    </source>
</evidence>
<dbReference type="Pfam" id="PF12704">
    <property type="entry name" value="MacB_PCD"/>
    <property type="match status" value="1"/>
</dbReference>
<evidence type="ECO:0000256" key="7">
    <source>
        <dbReference type="SAM" id="Phobius"/>
    </source>
</evidence>
<comment type="similarity">
    <text evidence="6">Belongs to the ABC-4 integral membrane protein family.</text>
</comment>
<comment type="caution">
    <text evidence="10">The sequence shown here is derived from an EMBL/GenBank/DDBJ whole genome shotgun (WGS) entry which is preliminary data.</text>
</comment>
<evidence type="ECO:0000256" key="5">
    <source>
        <dbReference type="ARBA" id="ARBA00023136"/>
    </source>
</evidence>
<name>A0ABS1E1A8_RUBGE</name>
<feature type="transmembrane region" description="Helical" evidence="7">
    <location>
        <begin position="325"/>
        <end position="358"/>
    </location>
</feature>
<dbReference type="PANTHER" id="PTHR30572">
    <property type="entry name" value="MEMBRANE COMPONENT OF TRANSPORTER-RELATED"/>
    <property type="match status" value="1"/>
</dbReference>
<evidence type="ECO:0000259" key="8">
    <source>
        <dbReference type="Pfam" id="PF02687"/>
    </source>
</evidence>
<feature type="transmembrane region" description="Helical" evidence="7">
    <location>
        <begin position="21"/>
        <end position="41"/>
    </location>
</feature>
<dbReference type="InterPro" id="IPR003838">
    <property type="entry name" value="ABC3_permease_C"/>
</dbReference>
<sequence>MLLNTLLLALRAIRRNLMRSVLTTLGIVIGVAAVVTMVTVGNGATKAVQTQIQSLGSNLLMVRPGQRMGPGGGGTGGPSFKLADATAIATQIGGVAAVAPEVRASVTVVADNRNWSTTVTGSTNDYFPAGNWKIAAGRMFEQPELDAGAAVCVIGQTVRRELFGATTDPLGRSVRIKQFTCSVIGLLASKGQGAMGMDQDDIIIVPANTAQRRLTGSTRVQTLLVSRQEGSDAERVKAGITELLRERRKLGPADDDNFNVLDTQQVADTLSGTTKLLTSLLGAVAAVSLLVGGIGIMNIMLVSVTERTREIGLRLAIGAMEREVLAQFLIESVVLAALGGLVGLVLATGASIGISALLSVPYEFQLGINLLAFGFSAAIGVVFGFVPARRAARLDPIEALRHE</sequence>
<dbReference type="Pfam" id="PF02687">
    <property type="entry name" value="FtsX"/>
    <property type="match status" value="1"/>
</dbReference>
<evidence type="ECO:0000256" key="3">
    <source>
        <dbReference type="ARBA" id="ARBA00022692"/>
    </source>
</evidence>
<reference evidence="10" key="2">
    <citation type="journal article" date="2020" name="Microorganisms">
        <title>Osmotic Adaptation and Compatible Solute Biosynthesis of Phototrophic Bacteria as Revealed from Genome Analyses.</title>
        <authorList>
            <person name="Imhoff J.F."/>
            <person name="Rahn T."/>
            <person name="Kunzel S."/>
            <person name="Keller A."/>
            <person name="Neulinger S.C."/>
        </authorList>
    </citation>
    <scope>NUCLEOTIDE SEQUENCE</scope>
    <source>
        <strain evidence="10">IM 151</strain>
    </source>
</reference>
<dbReference type="Proteomes" id="UP001041814">
    <property type="component" value="Unassembled WGS sequence"/>
</dbReference>
<feature type="transmembrane region" description="Helical" evidence="7">
    <location>
        <begin position="280"/>
        <end position="304"/>
    </location>
</feature>
<dbReference type="EMBL" id="NRRU01000076">
    <property type="protein sequence ID" value="MBK1714662.1"/>
    <property type="molecule type" value="Genomic_DNA"/>
</dbReference>
<evidence type="ECO:0000313" key="10">
    <source>
        <dbReference type="EMBL" id="MBK1714662.1"/>
    </source>
</evidence>
<accession>A0ABS1E1A8</accession>
<keyword evidence="3 7" id="KW-0812">Transmembrane</keyword>
<feature type="domain" description="ABC3 transporter permease C-terminal" evidence="8">
    <location>
        <begin position="283"/>
        <end position="396"/>
    </location>
</feature>
<reference evidence="10" key="1">
    <citation type="submission" date="2017-08" db="EMBL/GenBank/DDBJ databases">
        <authorList>
            <person name="Imhoff J.F."/>
            <person name="Rahn T."/>
            <person name="Kuenzel S."/>
            <person name="Neulinger S.C."/>
        </authorList>
    </citation>
    <scope>NUCLEOTIDE SEQUENCE</scope>
    <source>
        <strain evidence="10">IM 151</strain>
    </source>
</reference>
<keyword evidence="2" id="KW-1003">Cell membrane</keyword>
<protein>
    <submittedName>
        <fullName evidence="10">Multidrug ABC transporter substrate-binding protein</fullName>
    </submittedName>
</protein>
<evidence type="ECO:0000259" key="9">
    <source>
        <dbReference type="Pfam" id="PF12704"/>
    </source>
</evidence>
<evidence type="ECO:0000256" key="1">
    <source>
        <dbReference type="ARBA" id="ARBA00004651"/>
    </source>
</evidence>